<evidence type="ECO:0000313" key="5">
    <source>
        <dbReference type="EMBL" id="MBC8585280.1"/>
    </source>
</evidence>
<evidence type="ECO:0000313" key="6">
    <source>
        <dbReference type="Proteomes" id="UP000623678"/>
    </source>
</evidence>
<keyword evidence="2" id="KW-0238">DNA-binding</keyword>
<dbReference type="PANTHER" id="PTHR43537:SF49">
    <property type="entry name" value="TRANSCRIPTIONAL REGULATORY PROTEIN"/>
    <property type="match status" value="1"/>
</dbReference>
<dbReference type="PROSITE" id="PS50949">
    <property type="entry name" value="HTH_GNTR"/>
    <property type="match status" value="1"/>
</dbReference>
<dbReference type="Pfam" id="PF00392">
    <property type="entry name" value="GntR"/>
    <property type="match status" value="1"/>
</dbReference>
<dbReference type="GO" id="GO:0003700">
    <property type="term" value="F:DNA-binding transcription factor activity"/>
    <property type="evidence" value="ECO:0007669"/>
    <property type="project" value="InterPro"/>
</dbReference>
<evidence type="ECO:0000256" key="1">
    <source>
        <dbReference type="ARBA" id="ARBA00023015"/>
    </source>
</evidence>
<sequence>MANENVDLMDILRMNNVCSEYRTLQDIVYDTLRDDILSGKLPPDSPLNTSELSRQMNISRTPIREAINKLASIGLVSKPNHKEAKVASFMSDEIHEIFYVRSALEGLAARISAKEMNERDKMLLTQLVDEAFLCAKSGDDEKFMENDYVYHSLIYKSIKTPLIRSLCEQLYLITRCYRSIAYGLKSRHQLASRNQLVAEEHDMIARCICAGDEESAERYGILHHQNTVKIISESYPSKK</sequence>
<evidence type="ECO:0000259" key="4">
    <source>
        <dbReference type="PROSITE" id="PS50949"/>
    </source>
</evidence>
<dbReference type="Pfam" id="PF07729">
    <property type="entry name" value="FCD"/>
    <property type="match status" value="1"/>
</dbReference>
<dbReference type="SMART" id="SM00895">
    <property type="entry name" value="FCD"/>
    <property type="match status" value="1"/>
</dbReference>
<dbReference type="InterPro" id="IPR036388">
    <property type="entry name" value="WH-like_DNA-bd_sf"/>
</dbReference>
<dbReference type="GO" id="GO:0003677">
    <property type="term" value="F:DNA binding"/>
    <property type="evidence" value="ECO:0007669"/>
    <property type="project" value="UniProtKB-KW"/>
</dbReference>
<dbReference type="SUPFAM" id="SSF48008">
    <property type="entry name" value="GntR ligand-binding domain-like"/>
    <property type="match status" value="1"/>
</dbReference>
<feature type="domain" description="HTH gntR-type" evidence="4">
    <location>
        <begin position="22"/>
        <end position="89"/>
    </location>
</feature>
<dbReference type="SMART" id="SM00345">
    <property type="entry name" value="HTH_GNTR"/>
    <property type="match status" value="1"/>
</dbReference>
<evidence type="ECO:0000256" key="3">
    <source>
        <dbReference type="ARBA" id="ARBA00023163"/>
    </source>
</evidence>
<dbReference type="Gene3D" id="1.20.120.530">
    <property type="entry name" value="GntR ligand-binding domain-like"/>
    <property type="match status" value="1"/>
</dbReference>
<organism evidence="5 6">
    <name type="scientific">Youxingia wuxianensis</name>
    <dbReference type="NCBI Taxonomy" id="2763678"/>
    <lineage>
        <taxon>Bacteria</taxon>
        <taxon>Bacillati</taxon>
        <taxon>Bacillota</taxon>
        <taxon>Clostridia</taxon>
        <taxon>Eubacteriales</taxon>
        <taxon>Oscillospiraceae</taxon>
        <taxon>Youxingia</taxon>
    </lineage>
</organism>
<dbReference type="InterPro" id="IPR000524">
    <property type="entry name" value="Tscrpt_reg_HTH_GntR"/>
</dbReference>
<dbReference type="Proteomes" id="UP000623678">
    <property type="component" value="Unassembled WGS sequence"/>
</dbReference>
<dbReference type="InterPro" id="IPR008920">
    <property type="entry name" value="TF_FadR/GntR_C"/>
</dbReference>
<gene>
    <name evidence="5" type="ORF">H8705_06755</name>
</gene>
<dbReference type="RefSeq" id="WP_262395064.1">
    <property type="nucleotide sequence ID" value="NZ_JACRTD010000004.1"/>
</dbReference>
<proteinExistence type="predicted"/>
<keyword evidence="1" id="KW-0805">Transcription regulation</keyword>
<dbReference type="SUPFAM" id="SSF46785">
    <property type="entry name" value="Winged helix' DNA-binding domain"/>
    <property type="match status" value="1"/>
</dbReference>
<dbReference type="AlphaFoldDB" id="A0A926ES60"/>
<dbReference type="InterPro" id="IPR011711">
    <property type="entry name" value="GntR_C"/>
</dbReference>
<accession>A0A926ES60</accession>
<reference evidence="5" key="1">
    <citation type="submission" date="2020-08" db="EMBL/GenBank/DDBJ databases">
        <title>Genome public.</title>
        <authorList>
            <person name="Liu C."/>
            <person name="Sun Q."/>
        </authorList>
    </citation>
    <scope>NUCLEOTIDE SEQUENCE</scope>
    <source>
        <strain evidence="5">NSJ-64</strain>
    </source>
</reference>
<name>A0A926ES60_9FIRM</name>
<dbReference type="PANTHER" id="PTHR43537">
    <property type="entry name" value="TRANSCRIPTIONAL REGULATOR, GNTR FAMILY"/>
    <property type="match status" value="1"/>
</dbReference>
<keyword evidence="6" id="KW-1185">Reference proteome</keyword>
<protein>
    <submittedName>
        <fullName evidence="5">GntR family transcriptional regulator</fullName>
    </submittedName>
</protein>
<dbReference type="CDD" id="cd07377">
    <property type="entry name" value="WHTH_GntR"/>
    <property type="match status" value="1"/>
</dbReference>
<dbReference type="EMBL" id="JACRTD010000004">
    <property type="protein sequence ID" value="MBC8585280.1"/>
    <property type="molecule type" value="Genomic_DNA"/>
</dbReference>
<keyword evidence="3" id="KW-0804">Transcription</keyword>
<dbReference type="InterPro" id="IPR036390">
    <property type="entry name" value="WH_DNA-bd_sf"/>
</dbReference>
<dbReference type="Gene3D" id="1.10.10.10">
    <property type="entry name" value="Winged helix-like DNA-binding domain superfamily/Winged helix DNA-binding domain"/>
    <property type="match status" value="1"/>
</dbReference>
<comment type="caution">
    <text evidence="5">The sequence shown here is derived from an EMBL/GenBank/DDBJ whole genome shotgun (WGS) entry which is preliminary data.</text>
</comment>
<evidence type="ECO:0000256" key="2">
    <source>
        <dbReference type="ARBA" id="ARBA00023125"/>
    </source>
</evidence>